<dbReference type="RefSeq" id="WP_184073869.1">
    <property type="nucleotide sequence ID" value="NZ_JACHDS010000001.1"/>
</dbReference>
<keyword evidence="3" id="KW-0520">NAD</keyword>
<evidence type="ECO:0000256" key="1">
    <source>
        <dbReference type="ARBA" id="ARBA00009080"/>
    </source>
</evidence>
<dbReference type="InterPro" id="IPR036291">
    <property type="entry name" value="NAD(P)-bd_dom_sf"/>
</dbReference>
<dbReference type="InterPro" id="IPR006115">
    <property type="entry name" value="6PGDH_NADP-bd"/>
</dbReference>
<accession>A0A7X0D440</accession>
<comment type="caution">
    <text evidence="7">The sequence shown here is derived from an EMBL/GenBank/DDBJ whole genome shotgun (WGS) entry which is preliminary data.</text>
</comment>
<dbReference type="EMBL" id="JACHDS010000001">
    <property type="protein sequence ID" value="MBB6170882.1"/>
    <property type="molecule type" value="Genomic_DNA"/>
</dbReference>
<dbReference type="EC" id="1.1.1.60" evidence="7"/>
<dbReference type="GO" id="GO:0051287">
    <property type="term" value="F:NAD binding"/>
    <property type="evidence" value="ECO:0007669"/>
    <property type="project" value="InterPro"/>
</dbReference>
<dbReference type="NCBIfam" id="TIGR01505">
    <property type="entry name" value="tartro_sem_red"/>
    <property type="match status" value="1"/>
</dbReference>
<evidence type="ECO:0000256" key="2">
    <source>
        <dbReference type="ARBA" id="ARBA00023002"/>
    </source>
</evidence>
<feature type="active site" evidence="4">
    <location>
        <position position="191"/>
    </location>
</feature>
<sequence>MSATHDPSQGGDVLAPDSGTGDRIAFIGLGIMGLPMALNLVNAGYRVTGYNLDPAKTEKLAGQGGHAALSIAEAVADADTVITMVPDSPDVESVLRGEDGVFANAAPGALLIDMSTIRPDVSRALAAEGTERGFRVLDAPVSGGEAGAIEAQLSIMVGGAQADFDAARPVFDVLGTTPVLVGPSGAGQTVKAANQLIVAGNIQLVAEALVFLEAHGVDTDAGLRVLNGGLAGSTVMTRKGAQMRDRDFDPGFRIALHDKDMKIVTTAAREAGVAIPLGALVAQFVGALKAQGHGGLDHSALLKIVEQLSAPTEA</sequence>
<dbReference type="InterPro" id="IPR013328">
    <property type="entry name" value="6PGD_dom2"/>
</dbReference>
<dbReference type="GO" id="GO:0008679">
    <property type="term" value="F:2-hydroxy-3-oxopropionate reductase activity"/>
    <property type="evidence" value="ECO:0007669"/>
    <property type="project" value="UniProtKB-EC"/>
</dbReference>
<keyword evidence="8" id="KW-1185">Reference proteome</keyword>
<dbReference type="AlphaFoldDB" id="A0A7X0D440"/>
<dbReference type="InterPro" id="IPR029154">
    <property type="entry name" value="HIBADH-like_NADP-bd"/>
</dbReference>
<evidence type="ECO:0000259" key="6">
    <source>
        <dbReference type="Pfam" id="PF14833"/>
    </source>
</evidence>
<feature type="domain" description="3-hydroxyisobutyrate dehydrogenase-like NAD-binding" evidence="6">
    <location>
        <begin position="185"/>
        <end position="304"/>
    </location>
</feature>
<dbReference type="SUPFAM" id="SSF51735">
    <property type="entry name" value="NAD(P)-binding Rossmann-fold domains"/>
    <property type="match status" value="1"/>
</dbReference>
<dbReference type="Gene3D" id="1.10.1040.10">
    <property type="entry name" value="N-(1-d-carboxylethyl)-l-norvaline Dehydrogenase, domain 2"/>
    <property type="match status" value="1"/>
</dbReference>
<dbReference type="PIRSF" id="PIRSF000103">
    <property type="entry name" value="HIBADH"/>
    <property type="match status" value="1"/>
</dbReference>
<dbReference type="Proteomes" id="UP000546642">
    <property type="component" value="Unassembled WGS sequence"/>
</dbReference>
<reference evidence="7 8" key="1">
    <citation type="submission" date="2020-08" db="EMBL/GenBank/DDBJ databases">
        <title>Sequencing the genomes of 1000 actinobacteria strains.</title>
        <authorList>
            <person name="Klenk H.-P."/>
        </authorList>
    </citation>
    <scope>NUCLEOTIDE SEQUENCE [LARGE SCALE GENOMIC DNA]</scope>
    <source>
        <strain evidence="7 8">DSM 46659</strain>
    </source>
</reference>
<evidence type="ECO:0000256" key="4">
    <source>
        <dbReference type="PIRSR" id="PIRSR000103-1"/>
    </source>
</evidence>
<proteinExistence type="inferred from homology"/>
<dbReference type="Gene3D" id="3.40.50.720">
    <property type="entry name" value="NAD(P)-binding Rossmann-like Domain"/>
    <property type="match status" value="1"/>
</dbReference>
<dbReference type="InterPro" id="IPR015815">
    <property type="entry name" value="HIBADH-related"/>
</dbReference>
<dbReference type="Pfam" id="PF14833">
    <property type="entry name" value="NAD_binding_11"/>
    <property type="match status" value="1"/>
</dbReference>
<evidence type="ECO:0000256" key="3">
    <source>
        <dbReference type="ARBA" id="ARBA00023027"/>
    </source>
</evidence>
<dbReference type="GO" id="GO:0050661">
    <property type="term" value="F:NADP binding"/>
    <property type="evidence" value="ECO:0007669"/>
    <property type="project" value="InterPro"/>
</dbReference>
<evidence type="ECO:0000259" key="5">
    <source>
        <dbReference type="Pfam" id="PF03446"/>
    </source>
</evidence>
<keyword evidence="2 7" id="KW-0560">Oxidoreductase</keyword>
<dbReference type="PANTHER" id="PTHR43060">
    <property type="entry name" value="3-HYDROXYISOBUTYRATE DEHYDROGENASE-LIKE 1, MITOCHONDRIAL-RELATED"/>
    <property type="match status" value="1"/>
</dbReference>
<gene>
    <name evidence="7" type="ORF">HNR23_000942</name>
</gene>
<dbReference type="GO" id="GO:0016054">
    <property type="term" value="P:organic acid catabolic process"/>
    <property type="evidence" value="ECO:0007669"/>
    <property type="project" value="UniProtKB-ARBA"/>
</dbReference>
<dbReference type="InterPro" id="IPR002204">
    <property type="entry name" value="3-OH-isobutyrate_DH-rel_CS"/>
</dbReference>
<dbReference type="GO" id="GO:0046487">
    <property type="term" value="P:glyoxylate metabolic process"/>
    <property type="evidence" value="ECO:0007669"/>
    <property type="project" value="InterPro"/>
</dbReference>
<dbReference type="SUPFAM" id="SSF48179">
    <property type="entry name" value="6-phosphogluconate dehydrogenase C-terminal domain-like"/>
    <property type="match status" value="1"/>
</dbReference>
<feature type="domain" description="6-phosphogluconate dehydrogenase NADP-binding" evidence="5">
    <location>
        <begin position="23"/>
        <end position="179"/>
    </location>
</feature>
<protein>
    <submittedName>
        <fullName evidence="7">2-hydroxy-3-oxopropionate reductase</fullName>
        <ecNumber evidence="7">1.1.1.60</ecNumber>
    </submittedName>
</protein>
<evidence type="ECO:0000313" key="7">
    <source>
        <dbReference type="EMBL" id="MBB6170882.1"/>
    </source>
</evidence>
<dbReference type="PANTHER" id="PTHR43060:SF15">
    <property type="entry name" value="3-HYDROXYISOBUTYRATE DEHYDROGENASE-LIKE 1, MITOCHONDRIAL-RELATED"/>
    <property type="match status" value="1"/>
</dbReference>
<organism evidence="7 8">
    <name type="scientific">Nocardiopsis mwathae</name>
    <dbReference type="NCBI Taxonomy" id="1472723"/>
    <lineage>
        <taxon>Bacteria</taxon>
        <taxon>Bacillati</taxon>
        <taxon>Actinomycetota</taxon>
        <taxon>Actinomycetes</taxon>
        <taxon>Streptosporangiales</taxon>
        <taxon>Nocardiopsidaceae</taxon>
        <taxon>Nocardiopsis</taxon>
    </lineage>
</organism>
<dbReference type="InterPro" id="IPR008927">
    <property type="entry name" value="6-PGluconate_DH-like_C_sf"/>
</dbReference>
<dbReference type="InterPro" id="IPR006398">
    <property type="entry name" value="Tartro_sem_red"/>
</dbReference>
<evidence type="ECO:0000313" key="8">
    <source>
        <dbReference type="Proteomes" id="UP000546642"/>
    </source>
</evidence>
<dbReference type="Pfam" id="PF03446">
    <property type="entry name" value="NAD_binding_2"/>
    <property type="match status" value="1"/>
</dbReference>
<comment type="similarity">
    <text evidence="1">Belongs to the HIBADH-related family.</text>
</comment>
<dbReference type="PROSITE" id="PS00895">
    <property type="entry name" value="3_HYDROXYISOBUT_DH"/>
    <property type="match status" value="1"/>
</dbReference>
<name>A0A7X0D440_9ACTN</name>